<organism evidence="7 8">
    <name type="scientific">Pedobacter hiemivivus</name>
    <dbReference type="NCBI Taxonomy" id="2530454"/>
    <lineage>
        <taxon>Bacteria</taxon>
        <taxon>Pseudomonadati</taxon>
        <taxon>Bacteroidota</taxon>
        <taxon>Sphingobacteriia</taxon>
        <taxon>Sphingobacteriales</taxon>
        <taxon>Sphingobacteriaceae</taxon>
        <taxon>Pedobacter</taxon>
    </lineage>
</organism>
<evidence type="ECO:0000256" key="4">
    <source>
        <dbReference type="ARBA" id="ARBA00023163"/>
    </source>
</evidence>
<reference evidence="7 8" key="1">
    <citation type="submission" date="2019-04" db="EMBL/GenBank/DDBJ databases">
        <title>Pedobacter sp. RP-1-16 sp. nov., isolated from Arctic soil.</title>
        <authorList>
            <person name="Dahal R.H."/>
            <person name="Kim D.-U."/>
        </authorList>
    </citation>
    <scope>NUCLEOTIDE SEQUENCE [LARGE SCALE GENOMIC DNA]</scope>
    <source>
        <strain evidence="7 8">RP-1-16</strain>
    </source>
</reference>
<dbReference type="PANTHER" id="PTHR43133">
    <property type="entry name" value="RNA POLYMERASE ECF-TYPE SIGMA FACTO"/>
    <property type="match status" value="1"/>
</dbReference>
<dbReference type="GO" id="GO:0006352">
    <property type="term" value="P:DNA-templated transcription initiation"/>
    <property type="evidence" value="ECO:0007669"/>
    <property type="project" value="InterPro"/>
</dbReference>
<dbReference type="InterPro" id="IPR036388">
    <property type="entry name" value="WH-like_DNA-bd_sf"/>
</dbReference>
<evidence type="ECO:0000313" key="7">
    <source>
        <dbReference type="EMBL" id="TKC62179.1"/>
    </source>
</evidence>
<sequence length="187" mass="21543">MGLYSNLTDQELSGLLKSGNPAVFAEIYNRYKAVLYLHAYRMIQNREEAKDVVQELFAAIWTNHEKLIIKTTLSAYLYGAIRNRILDVIAHQKIVLKYTDTLQSFLEAGESVTDDQIREKELTAIIETEISLMPPKMREVFELSRQQDLSHKQIAAQLNISDKTVKKQVSKAIKLLRLKINLLLTFF</sequence>
<dbReference type="NCBIfam" id="TIGR02937">
    <property type="entry name" value="sigma70-ECF"/>
    <property type="match status" value="1"/>
</dbReference>
<accession>A0A4U1GGF0</accession>
<dbReference type="AlphaFoldDB" id="A0A4U1GGF0"/>
<name>A0A4U1GGF0_9SPHI</name>
<dbReference type="SUPFAM" id="SSF88946">
    <property type="entry name" value="Sigma2 domain of RNA polymerase sigma factors"/>
    <property type="match status" value="1"/>
</dbReference>
<evidence type="ECO:0000259" key="6">
    <source>
        <dbReference type="Pfam" id="PF08281"/>
    </source>
</evidence>
<dbReference type="EMBL" id="SWDX01000003">
    <property type="protein sequence ID" value="TKC62179.1"/>
    <property type="molecule type" value="Genomic_DNA"/>
</dbReference>
<dbReference type="Pfam" id="PF04542">
    <property type="entry name" value="Sigma70_r2"/>
    <property type="match status" value="1"/>
</dbReference>
<evidence type="ECO:0000256" key="2">
    <source>
        <dbReference type="ARBA" id="ARBA00023015"/>
    </source>
</evidence>
<dbReference type="CDD" id="cd06171">
    <property type="entry name" value="Sigma70_r4"/>
    <property type="match status" value="1"/>
</dbReference>
<evidence type="ECO:0000259" key="5">
    <source>
        <dbReference type="Pfam" id="PF04542"/>
    </source>
</evidence>
<dbReference type="Proteomes" id="UP000309594">
    <property type="component" value="Unassembled WGS sequence"/>
</dbReference>
<proteinExistence type="inferred from homology"/>
<comment type="caution">
    <text evidence="7">The sequence shown here is derived from an EMBL/GenBank/DDBJ whole genome shotgun (WGS) entry which is preliminary data.</text>
</comment>
<protein>
    <submittedName>
        <fullName evidence="7">RNA polymerase sigma-70 factor</fullName>
    </submittedName>
</protein>
<keyword evidence="4" id="KW-0804">Transcription</keyword>
<keyword evidence="2" id="KW-0805">Transcription regulation</keyword>
<dbReference type="SUPFAM" id="SSF88659">
    <property type="entry name" value="Sigma3 and sigma4 domains of RNA polymerase sigma factors"/>
    <property type="match status" value="1"/>
</dbReference>
<evidence type="ECO:0000256" key="3">
    <source>
        <dbReference type="ARBA" id="ARBA00023082"/>
    </source>
</evidence>
<dbReference type="Pfam" id="PF08281">
    <property type="entry name" value="Sigma70_r4_2"/>
    <property type="match status" value="1"/>
</dbReference>
<dbReference type="GO" id="GO:0003677">
    <property type="term" value="F:DNA binding"/>
    <property type="evidence" value="ECO:0007669"/>
    <property type="project" value="InterPro"/>
</dbReference>
<dbReference type="PANTHER" id="PTHR43133:SF46">
    <property type="entry name" value="RNA POLYMERASE SIGMA-70 FACTOR ECF SUBFAMILY"/>
    <property type="match status" value="1"/>
</dbReference>
<gene>
    <name evidence="7" type="ORF">FBD94_08130</name>
</gene>
<feature type="domain" description="RNA polymerase sigma-70 region 2" evidence="5">
    <location>
        <begin position="27"/>
        <end position="92"/>
    </location>
</feature>
<dbReference type="InterPro" id="IPR039425">
    <property type="entry name" value="RNA_pol_sigma-70-like"/>
</dbReference>
<dbReference type="Gene3D" id="1.10.10.10">
    <property type="entry name" value="Winged helix-like DNA-binding domain superfamily/Winged helix DNA-binding domain"/>
    <property type="match status" value="1"/>
</dbReference>
<dbReference type="GO" id="GO:0016987">
    <property type="term" value="F:sigma factor activity"/>
    <property type="evidence" value="ECO:0007669"/>
    <property type="project" value="UniProtKB-KW"/>
</dbReference>
<keyword evidence="3" id="KW-0731">Sigma factor</keyword>
<evidence type="ECO:0000256" key="1">
    <source>
        <dbReference type="ARBA" id="ARBA00010641"/>
    </source>
</evidence>
<dbReference type="InterPro" id="IPR014284">
    <property type="entry name" value="RNA_pol_sigma-70_dom"/>
</dbReference>
<dbReference type="RefSeq" id="WP_136879831.1">
    <property type="nucleotide sequence ID" value="NZ_SWDX01000003.1"/>
</dbReference>
<comment type="similarity">
    <text evidence="1">Belongs to the sigma-70 factor family. ECF subfamily.</text>
</comment>
<dbReference type="InterPro" id="IPR013249">
    <property type="entry name" value="RNA_pol_sigma70_r4_t2"/>
</dbReference>
<dbReference type="InterPro" id="IPR007627">
    <property type="entry name" value="RNA_pol_sigma70_r2"/>
</dbReference>
<dbReference type="InterPro" id="IPR014327">
    <property type="entry name" value="RNA_pol_sigma70_bacteroid"/>
</dbReference>
<feature type="domain" description="RNA polymerase sigma factor 70 region 4 type 2" evidence="6">
    <location>
        <begin position="125"/>
        <end position="176"/>
    </location>
</feature>
<dbReference type="InterPro" id="IPR013325">
    <property type="entry name" value="RNA_pol_sigma_r2"/>
</dbReference>
<dbReference type="Gene3D" id="1.10.1740.10">
    <property type="match status" value="1"/>
</dbReference>
<dbReference type="InterPro" id="IPR013324">
    <property type="entry name" value="RNA_pol_sigma_r3/r4-like"/>
</dbReference>
<dbReference type="NCBIfam" id="TIGR02985">
    <property type="entry name" value="Sig70_bacteroi1"/>
    <property type="match status" value="1"/>
</dbReference>
<evidence type="ECO:0000313" key="8">
    <source>
        <dbReference type="Proteomes" id="UP000309594"/>
    </source>
</evidence>